<dbReference type="HOGENOM" id="CLU_1223758_0_0_9"/>
<accession>A0A089N6G8</accession>
<evidence type="ECO:0000313" key="1">
    <source>
        <dbReference type="EMBL" id="AIQ64339.1"/>
    </source>
</evidence>
<protein>
    <submittedName>
        <fullName evidence="1">Uncharacterized protein</fullName>
    </submittedName>
</protein>
<organism evidence="1 2">
    <name type="scientific">Paenibacillus stellifer</name>
    <dbReference type="NCBI Taxonomy" id="169760"/>
    <lineage>
        <taxon>Bacteria</taxon>
        <taxon>Bacillati</taxon>
        <taxon>Bacillota</taxon>
        <taxon>Bacilli</taxon>
        <taxon>Bacillales</taxon>
        <taxon>Paenibacillaceae</taxon>
        <taxon>Paenibacillus</taxon>
    </lineage>
</organism>
<dbReference type="Proteomes" id="UP000029507">
    <property type="component" value="Chromosome"/>
</dbReference>
<reference evidence="1 2" key="1">
    <citation type="submission" date="2014-08" db="EMBL/GenBank/DDBJ databases">
        <title>Comparative genomics of the Paenibacillus odorifer group.</title>
        <authorList>
            <person name="den Bakker H.C."/>
            <person name="Tsai Y.-C."/>
            <person name="Martin N."/>
            <person name="Korlach J."/>
            <person name="Wiedmann M."/>
        </authorList>
    </citation>
    <scope>NUCLEOTIDE SEQUENCE [LARGE SCALE GENOMIC DNA]</scope>
    <source>
        <strain evidence="1 2">DSM 14472</strain>
    </source>
</reference>
<keyword evidence="2" id="KW-1185">Reference proteome</keyword>
<dbReference type="KEGG" id="pste:PSTEL_15825"/>
<name>A0A089N6G8_9BACL</name>
<gene>
    <name evidence="1" type="ORF">PSTEL_15825</name>
</gene>
<sequence>MEDQSKKFLRFLMPEEEKLVRSSGLPAEQPEIQRICRLSYRSGNKDCDLLIYVNPRQVIIIRKGRAEPECHALDDPGHEQAIREAILEGIILPEASSGGRLDPALLMSKPQYREILNRASGSVLQLCRFVKRITGDSRLSIRFAFCVRSPRTSGELRFCSRHGRDWTFQYASFLANRWCGWLLRMSCGEGEEWVSASTMDKEQYCSIFLEWLLHWGPTRQQDVG</sequence>
<dbReference type="STRING" id="169760.PSTEL_15825"/>
<evidence type="ECO:0000313" key="2">
    <source>
        <dbReference type="Proteomes" id="UP000029507"/>
    </source>
</evidence>
<dbReference type="EMBL" id="CP009286">
    <property type="protein sequence ID" value="AIQ64339.1"/>
    <property type="molecule type" value="Genomic_DNA"/>
</dbReference>
<dbReference type="AlphaFoldDB" id="A0A089N6G8"/>
<proteinExistence type="predicted"/>